<dbReference type="EMBL" id="KN840491">
    <property type="protein sequence ID" value="KIP07754.1"/>
    <property type="molecule type" value="Genomic_DNA"/>
</dbReference>
<keyword evidence="2" id="KW-0812">Transmembrane</keyword>
<reference evidence="3 4" key="1">
    <citation type="journal article" date="2014" name="PLoS Genet.">
        <title>Analysis of the Phlebiopsis gigantea genome, transcriptome and secretome provides insight into its pioneer colonization strategies of wood.</title>
        <authorList>
            <person name="Hori C."/>
            <person name="Ishida T."/>
            <person name="Igarashi K."/>
            <person name="Samejima M."/>
            <person name="Suzuki H."/>
            <person name="Master E."/>
            <person name="Ferreira P."/>
            <person name="Ruiz-Duenas F.J."/>
            <person name="Held B."/>
            <person name="Canessa P."/>
            <person name="Larrondo L.F."/>
            <person name="Schmoll M."/>
            <person name="Druzhinina I.S."/>
            <person name="Kubicek C.P."/>
            <person name="Gaskell J.A."/>
            <person name="Kersten P."/>
            <person name="St John F."/>
            <person name="Glasner J."/>
            <person name="Sabat G."/>
            <person name="Splinter BonDurant S."/>
            <person name="Syed K."/>
            <person name="Yadav J."/>
            <person name="Mgbeahuruike A.C."/>
            <person name="Kovalchuk A."/>
            <person name="Asiegbu F.O."/>
            <person name="Lackner G."/>
            <person name="Hoffmeister D."/>
            <person name="Rencoret J."/>
            <person name="Gutierrez A."/>
            <person name="Sun H."/>
            <person name="Lindquist E."/>
            <person name="Barry K."/>
            <person name="Riley R."/>
            <person name="Grigoriev I.V."/>
            <person name="Henrissat B."/>
            <person name="Kues U."/>
            <person name="Berka R.M."/>
            <person name="Martinez A.T."/>
            <person name="Covert S.F."/>
            <person name="Blanchette R.A."/>
            <person name="Cullen D."/>
        </authorList>
    </citation>
    <scope>NUCLEOTIDE SEQUENCE [LARGE SCALE GENOMIC DNA]</scope>
    <source>
        <strain evidence="3 4">11061_1 CR5-6</strain>
    </source>
</reference>
<dbReference type="Proteomes" id="UP000053257">
    <property type="component" value="Unassembled WGS sequence"/>
</dbReference>
<evidence type="ECO:0000256" key="1">
    <source>
        <dbReference type="SAM" id="MobiDB-lite"/>
    </source>
</evidence>
<evidence type="ECO:0000313" key="3">
    <source>
        <dbReference type="EMBL" id="KIP07754.1"/>
    </source>
</evidence>
<evidence type="ECO:0000313" key="4">
    <source>
        <dbReference type="Proteomes" id="UP000053257"/>
    </source>
</evidence>
<protein>
    <submittedName>
        <fullName evidence="3">Uncharacterized protein</fullName>
    </submittedName>
</protein>
<feature type="transmembrane region" description="Helical" evidence="2">
    <location>
        <begin position="21"/>
        <end position="38"/>
    </location>
</feature>
<keyword evidence="4" id="KW-1185">Reference proteome</keyword>
<keyword evidence="2" id="KW-1133">Transmembrane helix</keyword>
<sequence length="81" mass="9111">MKRLRGFRVRSWRVVFSCPKIAASIVFAPSTVYLIHVARPSHKFVYLLLNLMTFAPTLQPSSSPSSTEGSKRSSRIPYDAP</sequence>
<accession>A0A0C3NRC2</accession>
<gene>
    <name evidence="3" type="ORF">PHLGIDRAFT_407959</name>
</gene>
<organism evidence="3 4">
    <name type="scientific">Phlebiopsis gigantea (strain 11061_1 CR5-6)</name>
    <name type="common">White-rot fungus</name>
    <name type="synonym">Peniophora gigantea</name>
    <dbReference type="NCBI Taxonomy" id="745531"/>
    <lineage>
        <taxon>Eukaryota</taxon>
        <taxon>Fungi</taxon>
        <taxon>Dikarya</taxon>
        <taxon>Basidiomycota</taxon>
        <taxon>Agaricomycotina</taxon>
        <taxon>Agaricomycetes</taxon>
        <taxon>Polyporales</taxon>
        <taxon>Phanerochaetaceae</taxon>
        <taxon>Phlebiopsis</taxon>
    </lineage>
</organism>
<evidence type="ECO:0000256" key="2">
    <source>
        <dbReference type="SAM" id="Phobius"/>
    </source>
</evidence>
<dbReference type="AlphaFoldDB" id="A0A0C3NRC2"/>
<dbReference type="HOGENOM" id="CLU_2574673_0_0_1"/>
<proteinExistence type="predicted"/>
<feature type="region of interest" description="Disordered" evidence="1">
    <location>
        <begin position="58"/>
        <end position="81"/>
    </location>
</feature>
<name>A0A0C3NRC2_PHLG1</name>
<keyword evidence="2" id="KW-0472">Membrane</keyword>